<feature type="transmembrane region" description="Helical" evidence="5">
    <location>
        <begin position="364"/>
        <end position="385"/>
    </location>
</feature>
<feature type="transmembrane region" description="Helical" evidence="5">
    <location>
        <begin position="126"/>
        <end position="145"/>
    </location>
</feature>
<keyword evidence="7" id="KW-1185">Reference proteome</keyword>
<feature type="transmembrane region" description="Helical" evidence="5">
    <location>
        <begin position="231"/>
        <end position="254"/>
    </location>
</feature>
<dbReference type="GO" id="GO:0016020">
    <property type="term" value="C:membrane"/>
    <property type="evidence" value="ECO:0007669"/>
    <property type="project" value="UniProtKB-SubCell"/>
</dbReference>
<feature type="transmembrane region" description="Helical" evidence="5">
    <location>
        <begin position="91"/>
        <end position="114"/>
    </location>
</feature>
<dbReference type="EMBL" id="JAMQKB010000001">
    <property type="protein sequence ID" value="MDC3423475.1"/>
    <property type="molecule type" value="Genomic_DNA"/>
</dbReference>
<evidence type="ECO:0000256" key="4">
    <source>
        <dbReference type="ARBA" id="ARBA00023136"/>
    </source>
</evidence>
<dbReference type="PANTHER" id="PTHR43424">
    <property type="entry name" value="LOCUS PUTATIVE PROTEIN 1-RELATED"/>
    <property type="match status" value="1"/>
</dbReference>
<keyword evidence="3 5" id="KW-1133">Transmembrane helix</keyword>
<keyword evidence="2 5" id="KW-0812">Transmembrane</keyword>
<evidence type="ECO:0000313" key="6">
    <source>
        <dbReference type="EMBL" id="MDC3423475.1"/>
    </source>
</evidence>
<feature type="transmembrane region" description="Helical" evidence="5">
    <location>
        <begin position="338"/>
        <end position="358"/>
    </location>
</feature>
<gene>
    <name evidence="6" type="ORF">NC797_03010</name>
</gene>
<feature type="transmembrane region" description="Helical" evidence="5">
    <location>
        <begin position="195"/>
        <end position="211"/>
    </location>
</feature>
<comment type="caution">
    <text evidence="6">The sequence shown here is derived from an EMBL/GenBank/DDBJ whole genome shotgun (WGS) entry which is preliminary data.</text>
</comment>
<feature type="transmembrane region" description="Helical" evidence="5">
    <location>
        <begin position="306"/>
        <end position="326"/>
    </location>
</feature>
<dbReference type="AlphaFoldDB" id="A0A9X4AMG7"/>
<dbReference type="InterPro" id="IPR052556">
    <property type="entry name" value="PolySynth_Transporter"/>
</dbReference>
<dbReference type="Proteomes" id="UP001145050">
    <property type="component" value="Unassembled WGS sequence"/>
</dbReference>
<comment type="subcellular location">
    <subcellularLocation>
        <location evidence="1">Membrane</location>
        <topology evidence="1">Multi-pass membrane protein</topology>
    </subcellularLocation>
</comment>
<feature type="transmembrane region" description="Helical" evidence="5">
    <location>
        <begin position="151"/>
        <end position="174"/>
    </location>
</feature>
<feature type="transmembrane region" description="Helical" evidence="5">
    <location>
        <begin position="22"/>
        <end position="46"/>
    </location>
</feature>
<accession>A0A9X4AMG7</accession>
<evidence type="ECO:0000313" key="7">
    <source>
        <dbReference type="Proteomes" id="UP001145050"/>
    </source>
</evidence>
<feature type="transmembrane region" description="Helical" evidence="5">
    <location>
        <begin position="58"/>
        <end position="85"/>
    </location>
</feature>
<keyword evidence="4 5" id="KW-0472">Membrane</keyword>
<name>A0A9X4AMG7_9BACI</name>
<dbReference type="InterPro" id="IPR002797">
    <property type="entry name" value="Polysacc_synth"/>
</dbReference>
<dbReference type="PANTHER" id="PTHR43424:SF1">
    <property type="entry name" value="LOCUS PUTATIVE PROTEIN 1-RELATED"/>
    <property type="match status" value="1"/>
</dbReference>
<sequence length="406" mass="45918">MFIGLFTTALIARYFGPEQFGLFNYALAFVTLFTAISSLGLETFVVKELVDKEYEEGTIVFSSFILRLISGSILTALTVGVINIIEPNDRILHLIVLILSLSMVFKAFEVIKFWMHRYQLGKTLTIVRIIVYVFFSLLKVFVVLFDGDLFHYALLFLIDAVIFGITLVIVYFNIRNSKSRLSFSFSFARNILSKSWYIILSGLMATLYMRVDQVMLGSMIENTRELGIYSAAVRVAEMWYFIPMAIITSFKPVIMEYKNLNNNKYHETLIKLYSVMLWVGIVVGVVIILFSKIIINILYGADFTKASSILTISVWAGTFGMLGTARSTWLISENLQKYNLAFMSVGMIINIILNLILIPKIGGYGAAIATLIAQIYVALIGALFFKTTRIATKMMLKAINPKRMLN</sequence>
<evidence type="ECO:0000256" key="2">
    <source>
        <dbReference type="ARBA" id="ARBA00022692"/>
    </source>
</evidence>
<evidence type="ECO:0000256" key="3">
    <source>
        <dbReference type="ARBA" id="ARBA00022989"/>
    </source>
</evidence>
<evidence type="ECO:0000256" key="1">
    <source>
        <dbReference type="ARBA" id="ARBA00004141"/>
    </source>
</evidence>
<proteinExistence type="predicted"/>
<dbReference type="CDD" id="cd13128">
    <property type="entry name" value="MATE_Wzx_like"/>
    <property type="match status" value="1"/>
</dbReference>
<organism evidence="6 7">
    <name type="scientific">Terrihalobacillus insolitus</name>
    <dbReference type="NCBI Taxonomy" id="2950438"/>
    <lineage>
        <taxon>Bacteria</taxon>
        <taxon>Bacillati</taxon>
        <taxon>Bacillota</taxon>
        <taxon>Bacilli</taxon>
        <taxon>Bacillales</taxon>
        <taxon>Bacillaceae</taxon>
        <taxon>Terrihalobacillus</taxon>
    </lineage>
</organism>
<reference evidence="6" key="1">
    <citation type="submission" date="2022-06" db="EMBL/GenBank/DDBJ databases">
        <title>Aquibacillus sp. a new bacterium isolated from soil saline samples.</title>
        <authorList>
            <person name="Galisteo C."/>
            <person name="De La Haba R."/>
            <person name="Sanchez-Porro C."/>
            <person name="Ventosa A."/>
        </authorList>
    </citation>
    <scope>NUCLEOTIDE SEQUENCE</scope>
    <source>
        <strain evidence="6">3ASR75-11</strain>
    </source>
</reference>
<dbReference type="Pfam" id="PF01943">
    <property type="entry name" value="Polysacc_synt"/>
    <property type="match status" value="1"/>
</dbReference>
<feature type="transmembrane region" description="Helical" evidence="5">
    <location>
        <begin position="275"/>
        <end position="300"/>
    </location>
</feature>
<protein>
    <submittedName>
        <fullName evidence="6">Flippase</fullName>
    </submittedName>
</protein>
<evidence type="ECO:0000256" key="5">
    <source>
        <dbReference type="SAM" id="Phobius"/>
    </source>
</evidence>